<feature type="transmembrane region" description="Helical" evidence="5">
    <location>
        <begin position="295"/>
        <end position="317"/>
    </location>
</feature>
<reference evidence="8" key="1">
    <citation type="submission" date="2021-01" db="UniProtKB">
        <authorList>
            <consortium name="EnsemblMetazoa"/>
        </authorList>
    </citation>
    <scope>IDENTIFICATION</scope>
</reference>
<dbReference type="Pfam" id="PF02932">
    <property type="entry name" value="Neur_chan_memb"/>
    <property type="match status" value="1"/>
</dbReference>
<keyword evidence="9" id="KW-1185">Reference proteome</keyword>
<evidence type="ECO:0000313" key="8">
    <source>
        <dbReference type="EnsemblMetazoa" id="XP_022648140"/>
    </source>
</evidence>
<keyword evidence="3 5" id="KW-1133">Transmembrane helix</keyword>
<dbReference type="GeneID" id="111244881"/>
<evidence type="ECO:0000256" key="3">
    <source>
        <dbReference type="ARBA" id="ARBA00022989"/>
    </source>
</evidence>
<feature type="transmembrane region" description="Helical" evidence="5">
    <location>
        <begin position="46"/>
        <end position="66"/>
    </location>
</feature>
<feature type="domain" description="Neurotransmitter-gated ion-channel transmembrane" evidence="7">
    <location>
        <begin position="299"/>
        <end position="568"/>
    </location>
</feature>
<evidence type="ECO:0000313" key="9">
    <source>
        <dbReference type="Proteomes" id="UP000594260"/>
    </source>
</evidence>
<evidence type="ECO:0000256" key="2">
    <source>
        <dbReference type="ARBA" id="ARBA00022692"/>
    </source>
</evidence>
<dbReference type="RefSeq" id="XP_022648140.1">
    <property type="nucleotide sequence ID" value="XM_022792405.1"/>
</dbReference>
<dbReference type="InterPro" id="IPR006202">
    <property type="entry name" value="Neur_chan_lig-bd"/>
</dbReference>
<feature type="transmembrane region" description="Helical" evidence="5">
    <location>
        <begin position="556"/>
        <end position="575"/>
    </location>
</feature>
<dbReference type="SUPFAM" id="SSF63712">
    <property type="entry name" value="Nicotinic receptor ligand binding domain-like"/>
    <property type="match status" value="1"/>
</dbReference>
<keyword evidence="2 5" id="KW-0812">Transmembrane</keyword>
<comment type="subcellular location">
    <subcellularLocation>
        <location evidence="1">Membrane</location>
        <topology evidence="1">Multi-pass membrane protein</topology>
    </subcellularLocation>
</comment>
<dbReference type="Proteomes" id="UP000594260">
    <property type="component" value="Unplaced"/>
</dbReference>
<dbReference type="InterPro" id="IPR006029">
    <property type="entry name" value="Neurotrans-gated_channel_TM"/>
</dbReference>
<accession>A0A7M7JLS1</accession>
<dbReference type="GO" id="GO:0005230">
    <property type="term" value="F:extracellular ligand-gated monoatomic ion channel activity"/>
    <property type="evidence" value="ECO:0007669"/>
    <property type="project" value="InterPro"/>
</dbReference>
<dbReference type="InterPro" id="IPR038050">
    <property type="entry name" value="Neuro_actylchol_rec"/>
</dbReference>
<evidence type="ECO:0000259" key="6">
    <source>
        <dbReference type="Pfam" id="PF02931"/>
    </source>
</evidence>
<feature type="domain" description="Neurotransmitter-gated ion-channel ligand-binding" evidence="6">
    <location>
        <begin position="70"/>
        <end position="289"/>
    </location>
</feature>
<keyword evidence="4 5" id="KW-0472">Membrane</keyword>
<feature type="transmembrane region" description="Helical" evidence="5">
    <location>
        <begin position="12"/>
        <end position="34"/>
    </location>
</feature>
<dbReference type="InParanoid" id="A0A7M7JLS1"/>
<dbReference type="GO" id="GO:0004888">
    <property type="term" value="F:transmembrane signaling receptor activity"/>
    <property type="evidence" value="ECO:0007669"/>
    <property type="project" value="InterPro"/>
</dbReference>
<organism evidence="8 9">
    <name type="scientific">Varroa destructor</name>
    <name type="common">Honeybee mite</name>
    <dbReference type="NCBI Taxonomy" id="109461"/>
    <lineage>
        <taxon>Eukaryota</taxon>
        <taxon>Metazoa</taxon>
        <taxon>Ecdysozoa</taxon>
        <taxon>Arthropoda</taxon>
        <taxon>Chelicerata</taxon>
        <taxon>Arachnida</taxon>
        <taxon>Acari</taxon>
        <taxon>Parasitiformes</taxon>
        <taxon>Mesostigmata</taxon>
        <taxon>Gamasina</taxon>
        <taxon>Dermanyssoidea</taxon>
        <taxon>Varroidae</taxon>
        <taxon>Varroa</taxon>
    </lineage>
</organism>
<dbReference type="InterPro" id="IPR006201">
    <property type="entry name" value="Neur_channel"/>
</dbReference>
<proteinExistence type="predicted"/>
<sequence>MTRYDARASVRLMAFVCEGGFSSGTGVGMLLLYAGTISRATYTSAFPVRLTVAFVMLVGLVPSRLADEQEYRLTRYLMSNYDLAVRPSENASLPLQVKIHVLLQKIQQLEYETNTVKASWKVIQRWNDAHLRWNASDFGGIAVLRIPSKQIWKPDVVLLNGNTAEVRESHAVVHSSGEVVLLEERNLHSWCHFDKLHLFPFEVHLCRLAFASWAYDASQITMDAHSFGVDGELFVPSLEFVHEVSSYPSSTSLSSSTSSSSSFSSASIISGIDSMARSTVQLQLRLYRRSPFGQLLCLLLPVVLANLMAVVAFFVPAASGQKLTISTQSLLILCAVLVYMHRAMPTMAERVPLLVIYAAWSAAVVAGSLLCSVLTLSIHSQSGCRLRPTPVPRGFRRLVRVFAKIFVMDCCGVQTSDATYSPKREKSPLDTPKAPMEFTTDHIEHYNFSPSLRSHRKQFLFDAAAPATGTIAGDSTGVGVGGPRGGMSDVGSRVGECGAVSDLVGQTMSLVWQAQAPPMSRLNDTMARFDERLREDERRRDIREEWRTLSLLCDRVFLAVFFLISALTAAFVLICSS</sequence>
<dbReference type="Pfam" id="PF02931">
    <property type="entry name" value="Neur_chan_LBD"/>
    <property type="match status" value="1"/>
</dbReference>
<dbReference type="OMA" id="WNLERDH"/>
<evidence type="ECO:0000256" key="5">
    <source>
        <dbReference type="SAM" id="Phobius"/>
    </source>
</evidence>
<dbReference type="CDD" id="cd18989">
    <property type="entry name" value="LGIC_ECD_cation"/>
    <property type="match status" value="1"/>
</dbReference>
<dbReference type="FunFam" id="2.70.170.10:FF:000028">
    <property type="entry name" value="AcetylCholine Receptor"/>
    <property type="match status" value="1"/>
</dbReference>
<evidence type="ECO:0000256" key="4">
    <source>
        <dbReference type="ARBA" id="ARBA00023136"/>
    </source>
</evidence>
<evidence type="ECO:0000259" key="7">
    <source>
        <dbReference type="Pfam" id="PF02932"/>
    </source>
</evidence>
<dbReference type="InterPro" id="IPR036719">
    <property type="entry name" value="Neuro-gated_channel_TM_sf"/>
</dbReference>
<dbReference type="EnsemblMetazoa" id="XM_022792405">
    <property type="protein sequence ID" value="XP_022648140"/>
    <property type="gene ID" value="LOC111244881"/>
</dbReference>
<dbReference type="InterPro" id="IPR036734">
    <property type="entry name" value="Neur_chan_lig-bd_sf"/>
</dbReference>
<dbReference type="KEGG" id="vde:111244881"/>
<dbReference type="GO" id="GO:0016020">
    <property type="term" value="C:membrane"/>
    <property type="evidence" value="ECO:0007669"/>
    <property type="project" value="UniProtKB-SubCell"/>
</dbReference>
<dbReference type="SUPFAM" id="SSF90112">
    <property type="entry name" value="Neurotransmitter-gated ion-channel transmembrane pore"/>
    <property type="match status" value="1"/>
</dbReference>
<feature type="transmembrane region" description="Helical" evidence="5">
    <location>
        <begin position="353"/>
        <end position="378"/>
    </location>
</feature>
<evidence type="ECO:0000256" key="1">
    <source>
        <dbReference type="ARBA" id="ARBA00004141"/>
    </source>
</evidence>
<name>A0A7M7JLS1_VARDE</name>
<protein>
    <submittedName>
        <fullName evidence="8">Uncharacterized protein</fullName>
    </submittedName>
</protein>
<dbReference type="Gene3D" id="2.70.170.10">
    <property type="entry name" value="Neurotransmitter-gated ion-channel ligand-binding domain"/>
    <property type="match status" value="1"/>
</dbReference>
<dbReference type="PANTHER" id="PTHR18945">
    <property type="entry name" value="NEUROTRANSMITTER GATED ION CHANNEL"/>
    <property type="match status" value="1"/>
</dbReference>
<dbReference type="AlphaFoldDB" id="A0A7M7JLS1"/>
<dbReference type="OrthoDB" id="5975154at2759"/>
<dbReference type="Gene3D" id="1.20.58.390">
    <property type="entry name" value="Neurotransmitter-gated ion-channel transmembrane domain"/>
    <property type="match status" value="1"/>
</dbReference>
<feature type="transmembrane region" description="Helical" evidence="5">
    <location>
        <begin position="323"/>
        <end position="341"/>
    </location>
</feature>